<organism evidence="2 3">
    <name type="scientific">Liparis tanakae</name>
    <name type="common">Tanaka's snailfish</name>
    <dbReference type="NCBI Taxonomy" id="230148"/>
    <lineage>
        <taxon>Eukaryota</taxon>
        <taxon>Metazoa</taxon>
        <taxon>Chordata</taxon>
        <taxon>Craniata</taxon>
        <taxon>Vertebrata</taxon>
        <taxon>Euteleostomi</taxon>
        <taxon>Actinopterygii</taxon>
        <taxon>Neopterygii</taxon>
        <taxon>Teleostei</taxon>
        <taxon>Neoteleostei</taxon>
        <taxon>Acanthomorphata</taxon>
        <taxon>Eupercaria</taxon>
        <taxon>Perciformes</taxon>
        <taxon>Cottioidei</taxon>
        <taxon>Cottales</taxon>
        <taxon>Liparidae</taxon>
        <taxon>Liparis</taxon>
    </lineage>
</organism>
<reference evidence="2 3" key="1">
    <citation type="submission" date="2019-03" db="EMBL/GenBank/DDBJ databases">
        <title>First draft genome of Liparis tanakae, snailfish: a comprehensive survey of snailfish specific genes.</title>
        <authorList>
            <person name="Kim W."/>
            <person name="Song I."/>
            <person name="Jeong J.-H."/>
            <person name="Kim D."/>
            <person name="Kim S."/>
            <person name="Ryu S."/>
            <person name="Song J.Y."/>
            <person name="Lee S.K."/>
        </authorList>
    </citation>
    <scope>NUCLEOTIDE SEQUENCE [LARGE SCALE GENOMIC DNA]</scope>
    <source>
        <tissue evidence="2">Muscle</tissue>
    </source>
</reference>
<dbReference type="AlphaFoldDB" id="A0A4Z2HXA3"/>
<protein>
    <submittedName>
        <fullName evidence="2">Uncharacterized protein</fullName>
    </submittedName>
</protein>
<dbReference type="Proteomes" id="UP000314294">
    <property type="component" value="Unassembled WGS sequence"/>
</dbReference>
<comment type="caution">
    <text evidence="2">The sequence shown here is derived from an EMBL/GenBank/DDBJ whole genome shotgun (WGS) entry which is preliminary data.</text>
</comment>
<dbReference type="EMBL" id="SRLO01000167">
    <property type="protein sequence ID" value="TNN70170.1"/>
    <property type="molecule type" value="Genomic_DNA"/>
</dbReference>
<accession>A0A4Z2HXA3</accession>
<evidence type="ECO:0000313" key="2">
    <source>
        <dbReference type="EMBL" id="TNN70170.1"/>
    </source>
</evidence>
<sequence>MKRFSAKVSLVNRARARREKKETGIVLPIYFIFSADDRRSPLVCPNRRCDFILRRSPPPATTACQRPEAYLTALHPALQAALLSDGSNMLHISLGTRSEYNHRRDPHQSLTMPHPRSLVVRRNELCAISLPGVTLGLGNKHEAHHEAVHSVGHQRQAQHDEQHPLEAPVAAVLHDGLVLLRQGVLLLLLDGLTGFPPGLGSRRPPRLLDLVGVRDALVLPLVHLLVVVRALRGVAASVLLLRRVVGLVGVAILTSPVLGVGVLPTSCRLLARVVVVGVIHGSCRVLAGAGLTLPYSWYSEEAQVVSYNGIILLRSWELLSVLVQDFCAVSSGGSRAQLEGLERLLPSLTCTALHAEPGTQNTHHMLHTIRQQNDKEECTETLPRDMRDLPSQVADSLEGLHDMYAVESSREYITTFDNDPVVQSSKCKEQQALQRETVETPNRVFSDTPDLCRRSSTGMSEVTVIGAEQAALETFSGLQSQSSAHFRFSANATQGVVSSPVTPAEMSPPVPRRARPCKSCMSRHSVLE</sequence>
<gene>
    <name evidence="2" type="ORF">EYF80_019671</name>
</gene>
<evidence type="ECO:0000313" key="3">
    <source>
        <dbReference type="Proteomes" id="UP000314294"/>
    </source>
</evidence>
<evidence type="ECO:0000256" key="1">
    <source>
        <dbReference type="SAM" id="MobiDB-lite"/>
    </source>
</evidence>
<proteinExistence type="predicted"/>
<feature type="region of interest" description="Disordered" evidence="1">
    <location>
        <begin position="498"/>
        <end position="528"/>
    </location>
</feature>
<keyword evidence="3" id="KW-1185">Reference proteome</keyword>
<name>A0A4Z2HXA3_9TELE</name>